<feature type="region of interest" description="Disordered" evidence="1">
    <location>
        <begin position="130"/>
        <end position="161"/>
    </location>
</feature>
<accession>A0A8S4QBM7</accession>
<protein>
    <submittedName>
        <fullName evidence="2">Uncharacterized protein</fullName>
    </submittedName>
</protein>
<reference evidence="2" key="1">
    <citation type="submission" date="2022-03" db="EMBL/GenBank/DDBJ databases">
        <authorList>
            <person name="Martin C."/>
        </authorList>
    </citation>
    <scope>NUCLEOTIDE SEQUENCE</scope>
</reference>
<feature type="compositionally biased region" description="Polar residues" evidence="1">
    <location>
        <begin position="27"/>
        <end position="39"/>
    </location>
</feature>
<feature type="region of interest" description="Disordered" evidence="1">
    <location>
        <begin position="215"/>
        <end position="242"/>
    </location>
</feature>
<feature type="compositionally biased region" description="Polar residues" evidence="1">
    <location>
        <begin position="1"/>
        <end position="11"/>
    </location>
</feature>
<feature type="region of interest" description="Disordered" evidence="1">
    <location>
        <begin position="82"/>
        <end position="105"/>
    </location>
</feature>
<feature type="non-terminal residue" evidence="2">
    <location>
        <position position="1"/>
    </location>
</feature>
<evidence type="ECO:0000313" key="2">
    <source>
        <dbReference type="EMBL" id="CAH1802024.1"/>
    </source>
</evidence>
<sequence>MRRSAAPSQLGNAAKKRRFTTPFLSVRENQQDGVPTTGNDVRADNTAVDTENKDKSHNSERSKTEILSLIKKSPLCTKPLNSSVLRPTHRTQQNNQVPSSKNTLQYKKHLELTENIEKLEKERVCEAINDVVDDDTTPPDEQDDINSKEDLTDTNSAKNNAGAHIGSFDIVDSEFLDDPPDILTPDISNSDISKTELKPIGLLTDDFDHLNKLPSDSPYVSDKNGNTFVQNGIPHLPNQKPS</sequence>
<dbReference type="AlphaFoldDB" id="A0A8S4QBM7"/>
<feature type="compositionally biased region" description="Acidic residues" evidence="1">
    <location>
        <begin position="131"/>
        <end position="144"/>
    </location>
</feature>
<feature type="compositionally biased region" description="Basic and acidic residues" evidence="1">
    <location>
        <begin position="50"/>
        <end position="64"/>
    </location>
</feature>
<dbReference type="EMBL" id="CAIIXF020000012">
    <property type="protein sequence ID" value="CAH1802024.1"/>
    <property type="molecule type" value="Genomic_DNA"/>
</dbReference>
<name>A0A8S4QBM7_OWEFU</name>
<comment type="caution">
    <text evidence="2">The sequence shown here is derived from an EMBL/GenBank/DDBJ whole genome shotgun (WGS) entry which is preliminary data.</text>
</comment>
<dbReference type="Proteomes" id="UP000749559">
    <property type="component" value="Unassembled WGS sequence"/>
</dbReference>
<evidence type="ECO:0000313" key="3">
    <source>
        <dbReference type="Proteomes" id="UP000749559"/>
    </source>
</evidence>
<feature type="region of interest" description="Disordered" evidence="1">
    <location>
        <begin position="1"/>
        <end position="66"/>
    </location>
</feature>
<gene>
    <name evidence="2" type="ORF">OFUS_LOCUS25746</name>
</gene>
<keyword evidence="3" id="KW-1185">Reference proteome</keyword>
<organism evidence="2 3">
    <name type="scientific">Owenia fusiformis</name>
    <name type="common">Polychaete worm</name>
    <dbReference type="NCBI Taxonomy" id="6347"/>
    <lineage>
        <taxon>Eukaryota</taxon>
        <taxon>Metazoa</taxon>
        <taxon>Spiralia</taxon>
        <taxon>Lophotrochozoa</taxon>
        <taxon>Annelida</taxon>
        <taxon>Polychaeta</taxon>
        <taxon>Sedentaria</taxon>
        <taxon>Canalipalpata</taxon>
        <taxon>Sabellida</taxon>
        <taxon>Oweniida</taxon>
        <taxon>Oweniidae</taxon>
        <taxon>Owenia</taxon>
    </lineage>
</organism>
<evidence type="ECO:0000256" key="1">
    <source>
        <dbReference type="SAM" id="MobiDB-lite"/>
    </source>
</evidence>
<proteinExistence type="predicted"/>